<name>A0A365KUR7_9BACL</name>
<evidence type="ECO:0000313" key="1">
    <source>
        <dbReference type="EMBL" id="RAZ76535.1"/>
    </source>
</evidence>
<evidence type="ECO:0000313" key="2">
    <source>
        <dbReference type="Proteomes" id="UP000251002"/>
    </source>
</evidence>
<proteinExistence type="predicted"/>
<dbReference type="Proteomes" id="UP000251002">
    <property type="component" value="Unassembled WGS sequence"/>
</dbReference>
<protein>
    <submittedName>
        <fullName evidence="1">Uncharacterized protein</fullName>
    </submittedName>
</protein>
<comment type="caution">
    <text evidence="1">The sequence shown here is derived from an EMBL/GenBank/DDBJ whole genome shotgun (WGS) entry which is preliminary data.</text>
</comment>
<dbReference type="EMBL" id="QLZR01000004">
    <property type="protein sequence ID" value="RAZ76535.1"/>
    <property type="molecule type" value="Genomic_DNA"/>
</dbReference>
<keyword evidence="2" id="KW-1185">Reference proteome</keyword>
<dbReference type="AlphaFoldDB" id="A0A365KUR7"/>
<gene>
    <name evidence="1" type="ORF">DP120_10875</name>
</gene>
<reference evidence="1 2" key="1">
    <citation type="submission" date="2018-06" db="EMBL/GenBank/DDBJ databases">
        <title>The draft genome sequences of strains SCU63 and S1.</title>
        <authorList>
            <person name="Gan L."/>
        </authorList>
    </citation>
    <scope>NUCLEOTIDE SEQUENCE [LARGE SCALE GENOMIC DNA]</scope>
    <source>
        <strain evidence="1 2">SCU63</strain>
    </source>
</reference>
<accession>A0A365KUR7</accession>
<sequence>MSAAEAALFLCKKRIGKGLGGVRPAHWAVRGCGLLSKGMSFLLRITIVVEVPADPVNFHLSDHRTV</sequence>
<organism evidence="1 2">
    <name type="scientific">Planococcus halotolerans</name>
    <dbReference type="NCBI Taxonomy" id="2233542"/>
    <lineage>
        <taxon>Bacteria</taxon>
        <taxon>Bacillati</taxon>
        <taxon>Bacillota</taxon>
        <taxon>Bacilli</taxon>
        <taxon>Bacillales</taxon>
        <taxon>Caryophanaceae</taxon>
        <taxon>Planococcus</taxon>
    </lineage>
</organism>